<dbReference type="RefSeq" id="WP_038089480.1">
    <property type="nucleotide sequence ID" value="NZ_JMIR01000018.1"/>
</dbReference>
<sequence length="89" mass="10072">MSGYMPFDEGAFDLNDCFLLGCLAVFYGLMYVLPKRFPRSVTCLLLLFSSTVACVLDNSIGGHIFDLYDIIDGPTYTIMDFVVYFFTLH</sequence>
<dbReference type="OrthoDB" id="2381462at2"/>
<evidence type="ECO:0000313" key="2">
    <source>
        <dbReference type="EMBL" id="KEO82806.1"/>
    </source>
</evidence>
<keyword evidence="1" id="KW-1133">Transmembrane helix</keyword>
<feature type="transmembrane region" description="Helical" evidence="1">
    <location>
        <begin position="12"/>
        <end position="32"/>
    </location>
</feature>
<keyword evidence="1" id="KW-0812">Transmembrane</keyword>
<keyword evidence="3" id="KW-1185">Reference proteome</keyword>
<dbReference type="AlphaFoldDB" id="A0A074LKZ5"/>
<dbReference type="Proteomes" id="UP000027931">
    <property type="component" value="Unassembled WGS sequence"/>
</dbReference>
<dbReference type="EMBL" id="JMIR01000018">
    <property type="protein sequence ID" value="KEO82806.1"/>
    <property type="molecule type" value="Genomic_DNA"/>
</dbReference>
<evidence type="ECO:0000313" key="3">
    <source>
        <dbReference type="Proteomes" id="UP000027931"/>
    </source>
</evidence>
<reference evidence="2 3" key="1">
    <citation type="journal article" date="2013" name="Int. J. Syst. Evol. Microbiol.">
        <title>Tumebacillus flagellatus sp. nov., an alpha-amylase/pullulanase-producing bacterium isolated from cassava wastewater.</title>
        <authorList>
            <person name="Wang Q."/>
            <person name="Xie N."/>
            <person name="Qin Y."/>
            <person name="Shen N."/>
            <person name="Zhu J."/>
            <person name="Mi H."/>
            <person name="Huang R."/>
        </authorList>
    </citation>
    <scope>NUCLEOTIDE SEQUENCE [LARGE SCALE GENOMIC DNA]</scope>
    <source>
        <strain evidence="2 3">GST4</strain>
    </source>
</reference>
<organism evidence="2 3">
    <name type="scientific">Tumebacillus flagellatus</name>
    <dbReference type="NCBI Taxonomy" id="1157490"/>
    <lineage>
        <taxon>Bacteria</taxon>
        <taxon>Bacillati</taxon>
        <taxon>Bacillota</taxon>
        <taxon>Bacilli</taxon>
        <taxon>Bacillales</taxon>
        <taxon>Alicyclobacillaceae</taxon>
        <taxon>Tumebacillus</taxon>
    </lineage>
</organism>
<proteinExistence type="predicted"/>
<protein>
    <submittedName>
        <fullName evidence="2">Uncharacterized protein</fullName>
    </submittedName>
</protein>
<comment type="caution">
    <text evidence="2">The sequence shown here is derived from an EMBL/GenBank/DDBJ whole genome shotgun (WGS) entry which is preliminary data.</text>
</comment>
<accession>A0A074LKZ5</accession>
<dbReference type="STRING" id="1157490.EL26_13750"/>
<gene>
    <name evidence="2" type="ORF">EL26_13750</name>
</gene>
<evidence type="ECO:0000256" key="1">
    <source>
        <dbReference type="SAM" id="Phobius"/>
    </source>
</evidence>
<name>A0A074LKZ5_9BACL</name>
<keyword evidence="1" id="KW-0472">Membrane</keyword>